<name>A0A392PKU9_9FABA</name>
<dbReference type="AlphaFoldDB" id="A0A392PKU9"/>
<accession>A0A392PKU9</accession>
<dbReference type="Proteomes" id="UP000265520">
    <property type="component" value="Unassembled WGS sequence"/>
</dbReference>
<dbReference type="EMBL" id="LXQA010080515">
    <property type="protein sequence ID" value="MCI11525.1"/>
    <property type="molecule type" value="Genomic_DNA"/>
</dbReference>
<protein>
    <submittedName>
        <fullName evidence="1">Uncharacterized protein</fullName>
    </submittedName>
</protein>
<reference evidence="1 2" key="1">
    <citation type="journal article" date="2018" name="Front. Plant Sci.">
        <title>Red Clover (Trifolium pratense) and Zigzag Clover (T. medium) - A Picture of Genomic Similarities and Differences.</title>
        <authorList>
            <person name="Dluhosova J."/>
            <person name="Istvanek J."/>
            <person name="Nedelnik J."/>
            <person name="Repkova J."/>
        </authorList>
    </citation>
    <scope>NUCLEOTIDE SEQUENCE [LARGE SCALE GENOMIC DNA]</scope>
    <source>
        <strain evidence="2">cv. 10/8</strain>
        <tissue evidence="1">Leaf</tissue>
    </source>
</reference>
<organism evidence="1 2">
    <name type="scientific">Trifolium medium</name>
    <dbReference type="NCBI Taxonomy" id="97028"/>
    <lineage>
        <taxon>Eukaryota</taxon>
        <taxon>Viridiplantae</taxon>
        <taxon>Streptophyta</taxon>
        <taxon>Embryophyta</taxon>
        <taxon>Tracheophyta</taxon>
        <taxon>Spermatophyta</taxon>
        <taxon>Magnoliopsida</taxon>
        <taxon>eudicotyledons</taxon>
        <taxon>Gunneridae</taxon>
        <taxon>Pentapetalae</taxon>
        <taxon>rosids</taxon>
        <taxon>fabids</taxon>
        <taxon>Fabales</taxon>
        <taxon>Fabaceae</taxon>
        <taxon>Papilionoideae</taxon>
        <taxon>50 kb inversion clade</taxon>
        <taxon>NPAAA clade</taxon>
        <taxon>Hologalegina</taxon>
        <taxon>IRL clade</taxon>
        <taxon>Trifolieae</taxon>
        <taxon>Trifolium</taxon>
    </lineage>
</organism>
<comment type="caution">
    <text evidence="1">The sequence shown here is derived from an EMBL/GenBank/DDBJ whole genome shotgun (WGS) entry which is preliminary data.</text>
</comment>
<feature type="non-terminal residue" evidence="1">
    <location>
        <position position="1"/>
    </location>
</feature>
<keyword evidence="2" id="KW-1185">Reference proteome</keyword>
<evidence type="ECO:0000313" key="1">
    <source>
        <dbReference type="EMBL" id="MCI11525.1"/>
    </source>
</evidence>
<evidence type="ECO:0000313" key="2">
    <source>
        <dbReference type="Proteomes" id="UP000265520"/>
    </source>
</evidence>
<proteinExistence type="predicted"/>
<sequence>PLLIRCNPSPCSTTNRLGINQRARQSYPRRHQVPHAPPRAAPFFAPELHTTSPDPCVRAHDAISGNQLPPPAVA</sequence>